<dbReference type="Pfam" id="PF09368">
    <property type="entry name" value="Sas10"/>
    <property type="match status" value="1"/>
</dbReference>
<evidence type="ECO:0000256" key="5">
    <source>
        <dbReference type="SAM" id="MobiDB-lite"/>
    </source>
</evidence>
<keyword evidence="8" id="KW-1185">Reference proteome</keyword>
<dbReference type="GeneID" id="7841085"/>
<dbReference type="STRING" id="312017.I7M2B6"/>
<evidence type="ECO:0000313" key="8">
    <source>
        <dbReference type="Proteomes" id="UP000009168"/>
    </source>
</evidence>
<dbReference type="Proteomes" id="UP000009168">
    <property type="component" value="Unassembled WGS sequence"/>
</dbReference>
<dbReference type="OrthoDB" id="203440at2759"/>
<protein>
    <submittedName>
        <fullName evidence="7">Sas10 carboxy-terminal domain protein</fullName>
    </submittedName>
</protein>
<evidence type="ECO:0000256" key="1">
    <source>
        <dbReference type="ARBA" id="ARBA00004123"/>
    </source>
</evidence>
<dbReference type="InterPro" id="IPR007146">
    <property type="entry name" value="Sas10/Utp3/C1D"/>
</dbReference>
<dbReference type="GO" id="GO:0032040">
    <property type="term" value="C:small-subunit processome"/>
    <property type="evidence" value="ECO:0007669"/>
    <property type="project" value="TreeGrafter"/>
</dbReference>
<feature type="compositionally biased region" description="Acidic residues" evidence="5">
    <location>
        <begin position="14"/>
        <end position="39"/>
    </location>
</feature>
<reference evidence="8" key="1">
    <citation type="journal article" date="2006" name="PLoS Biol.">
        <title>Macronuclear genome sequence of the ciliate Tetrahymena thermophila, a model eukaryote.</title>
        <authorList>
            <person name="Eisen J.A."/>
            <person name="Coyne R.S."/>
            <person name="Wu M."/>
            <person name="Wu D."/>
            <person name="Thiagarajan M."/>
            <person name="Wortman J.R."/>
            <person name="Badger J.H."/>
            <person name="Ren Q."/>
            <person name="Amedeo P."/>
            <person name="Jones K.M."/>
            <person name="Tallon L.J."/>
            <person name="Delcher A.L."/>
            <person name="Salzberg S.L."/>
            <person name="Silva J.C."/>
            <person name="Haas B.J."/>
            <person name="Majoros W.H."/>
            <person name="Farzad M."/>
            <person name="Carlton J.M."/>
            <person name="Smith R.K. Jr."/>
            <person name="Garg J."/>
            <person name="Pearlman R.E."/>
            <person name="Karrer K.M."/>
            <person name="Sun L."/>
            <person name="Manning G."/>
            <person name="Elde N.C."/>
            <person name="Turkewitz A.P."/>
            <person name="Asai D.J."/>
            <person name="Wilkes D.E."/>
            <person name="Wang Y."/>
            <person name="Cai H."/>
            <person name="Collins K."/>
            <person name="Stewart B.A."/>
            <person name="Lee S.R."/>
            <person name="Wilamowska K."/>
            <person name="Weinberg Z."/>
            <person name="Ruzzo W.L."/>
            <person name="Wloga D."/>
            <person name="Gaertig J."/>
            <person name="Frankel J."/>
            <person name="Tsao C.-C."/>
            <person name="Gorovsky M.A."/>
            <person name="Keeling P.J."/>
            <person name="Waller R.F."/>
            <person name="Patron N.J."/>
            <person name="Cherry J.M."/>
            <person name="Stover N.A."/>
            <person name="Krieger C.J."/>
            <person name="del Toro C."/>
            <person name="Ryder H.F."/>
            <person name="Williamson S.C."/>
            <person name="Barbeau R.A."/>
            <person name="Hamilton E.P."/>
            <person name="Orias E."/>
        </authorList>
    </citation>
    <scope>NUCLEOTIDE SEQUENCE [LARGE SCALE GENOMIC DNA]</scope>
    <source>
        <strain evidence="8">SB210</strain>
    </source>
</reference>
<dbReference type="InParanoid" id="I7M2B6"/>
<dbReference type="AlphaFoldDB" id="I7M2B6"/>
<feature type="region of interest" description="Disordered" evidence="5">
    <location>
        <begin position="425"/>
        <end position="444"/>
    </location>
</feature>
<evidence type="ECO:0000256" key="2">
    <source>
        <dbReference type="ARBA" id="ARBA00010979"/>
    </source>
</evidence>
<feature type="domain" description="Sas10 C-terminal" evidence="6">
    <location>
        <begin position="458"/>
        <end position="534"/>
    </location>
</feature>
<dbReference type="FunCoup" id="I7M2B6">
    <property type="interactions" value="32"/>
</dbReference>
<feature type="region of interest" description="Disordered" evidence="5">
    <location>
        <begin position="118"/>
        <end position="143"/>
    </location>
</feature>
<feature type="region of interest" description="Disordered" evidence="5">
    <location>
        <begin position="309"/>
        <end position="381"/>
    </location>
</feature>
<dbReference type="HOGENOM" id="CLU_509529_0_0_1"/>
<name>I7M2B6_TETTS</name>
<evidence type="ECO:0000259" key="6">
    <source>
        <dbReference type="Pfam" id="PF09368"/>
    </source>
</evidence>
<proteinExistence type="inferred from homology"/>
<feature type="compositionally biased region" description="Basic and acidic residues" evidence="5">
    <location>
        <begin position="127"/>
        <end position="143"/>
    </location>
</feature>
<feature type="region of interest" description="Disordered" evidence="5">
    <location>
        <begin position="1"/>
        <end position="93"/>
    </location>
</feature>
<evidence type="ECO:0000313" key="7">
    <source>
        <dbReference type="EMBL" id="EAR99694.3"/>
    </source>
</evidence>
<keyword evidence="3" id="KW-0597">Phosphoprotein</keyword>
<dbReference type="InterPro" id="IPR018972">
    <property type="entry name" value="Sas10_C_dom"/>
</dbReference>
<dbReference type="KEGG" id="tet:TTHERM_00590320"/>
<dbReference type="GO" id="GO:0000462">
    <property type="term" value="P:maturation of SSU-rRNA from tricistronic rRNA transcript (SSU-rRNA, 5.8S rRNA, LSU-rRNA)"/>
    <property type="evidence" value="ECO:0007669"/>
    <property type="project" value="TreeGrafter"/>
</dbReference>
<evidence type="ECO:0000256" key="4">
    <source>
        <dbReference type="ARBA" id="ARBA00023242"/>
    </source>
</evidence>
<feature type="compositionally biased region" description="Acidic residues" evidence="5">
    <location>
        <begin position="312"/>
        <end position="339"/>
    </location>
</feature>
<dbReference type="OMA" id="KSMKPVW"/>
<sequence>MGKKIANGNKYDSESEEDFDDDGSEPQLDDEMEEEDSQEEYQSNSDILDDDNDSEGSEVQVNRGADFGKQKQNYYKDSDVTDSEDSGEEEGADAVYREQQNDLTEADFIDDDFAKQDSIQQSEDEDAAHLDADKAKDQNEEKKQKLIKKLSPEIISLAQEMNISISEVTDKLFPIMDVEEAKKILPGKGQNFLEIRYEILISYTMCILFYLLLKSKGKITNNHPVLDKLTKYKTMIERMNISLDDFETQVGKIIAKNLSSKKKGSQKGQKAMTFEEKMKLNQKNQNKNSKETEQQRLARELQEELKKMYGESGEDDDEFDDFDQDEESENSLLSDDEEDIRISKGVQASKKQVKQAAPSKKKDDGEINMDSVEPWMLDDEEDGDMLLKEPKKVDLNKIKKKEANKKVQNSEEFEDDFYKQAKQQQIDEQISRKQQKIQEKEKKKEELAKKYEIREVNEDESRKISTQILQNKGNLIRKRKAKSGNARVHYREKFTKKQKIHERNHRGKIYDKQVNGYMGEMGAIKPSLIKSNKLA</sequence>
<keyword evidence="4" id="KW-0539">Nucleus</keyword>
<dbReference type="eggNOG" id="KOG3118">
    <property type="taxonomic scope" value="Eukaryota"/>
</dbReference>
<evidence type="ECO:0000256" key="3">
    <source>
        <dbReference type="ARBA" id="ARBA00022553"/>
    </source>
</evidence>
<dbReference type="PANTHER" id="PTHR13237:SF8">
    <property type="entry name" value="SOMETHING ABOUT SILENCING PROTEIN 10"/>
    <property type="match status" value="1"/>
</dbReference>
<dbReference type="EMBL" id="GG662637">
    <property type="protein sequence ID" value="EAR99694.3"/>
    <property type="molecule type" value="Genomic_DNA"/>
</dbReference>
<dbReference type="PANTHER" id="PTHR13237">
    <property type="entry name" value="SOMETHING ABOUT SILENCING PROTEIN 10-RELATED"/>
    <property type="match status" value="1"/>
</dbReference>
<organism evidence="7 8">
    <name type="scientific">Tetrahymena thermophila (strain SB210)</name>
    <dbReference type="NCBI Taxonomy" id="312017"/>
    <lineage>
        <taxon>Eukaryota</taxon>
        <taxon>Sar</taxon>
        <taxon>Alveolata</taxon>
        <taxon>Ciliophora</taxon>
        <taxon>Intramacronucleata</taxon>
        <taxon>Oligohymenophorea</taxon>
        <taxon>Hymenostomatida</taxon>
        <taxon>Tetrahymenina</taxon>
        <taxon>Tetrahymenidae</taxon>
        <taxon>Tetrahymena</taxon>
    </lineage>
</organism>
<dbReference type="RefSeq" id="XP_001019939.3">
    <property type="nucleotide sequence ID" value="XM_001019939.4"/>
</dbReference>
<feature type="compositionally biased region" description="Basic and acidic residues" evidence="5">
    <location>
        <begin position="66"/>
        <end position="79"/>
    </location>
</feature>
<comment type="similarity">
    <text evidence="2">Belongs to the SAS10 family.</text>
</comment>
<feature type="compositionally biased region" description="Acidic residues" evidence="5">
    <location>
        <begin position="80"/>
        <end position="92"/>
    </location>
</feature>
<dbReference type="Pfam" id="PF04000">
    <property type="entry name" value="Sas10_Utp3"/>
    <property type="match status" value="1"/>
</dbReference>
<comment type="subcellular location">
    <subcellularLocation>
        <location evidence="1">Nucleus</location>
    </subcellularLocation>
</comment>
<accession>I7M2B6</accession>
<feature type="compositionally biased region" description="Acidic residues" evidence="5">
    <location>
        <begin position="47"/>
        <end position="56"/>
    </location>
</feature>
<gene>
    <name evidence="7" type="ORF">TTHERM_00590320</name>
</gene>